<dbReference type="AlphaFoldDB" id="J3P5R6"/>
<dbReference type="GeneID" id="20349314"/>
<evidence type="ECO:0000313" key="4">
    <source>
        <dbReference type="Proteomes" id="UP000006039"/>
    </source>
</evidence>
<reference evidence="2" key="3">
    <citation type="submission" date="2010-09" db="EMBL/GenBank/DDBJ databases">
        <title>Annotation of Gaeumannomyces graminis var. tritici R3-111a-1.</title>
        <authorList>
            <consortium name="The Broad Institute Genome Sequencing Platform"/>
            <person name="Ma L.-J."/>
            <person name="Dead R."/>
            <person name="Young S.K."/>
            <person name="Zeng Q."/>
            <person name="Gargeya S."/>
            <person name="Fitzgerald M."/>
            <person name="Haas B."/>
            <person name="Abouelleil A."/>
            <person name="Alvarado L."/>
            <person name="Arachchi H.M."/>
            <person name="Berlin A."/>
            <person name="Brown A."/>
            <person name="Chapman S.B."/>
            <person name="Chen Z."/>
            <person name="Dunbar C."/>
            <person name="Freedman E."/>
            <person name="Gearin G."/>
            <person name="Gellesch M."/>
            <person name="Goldberg J."/>
            <person name="Griggs A."/>
            <person name="Gujja S."/>
            <person name="Heiman D."/>
            <person name="Howarth C."/>
            <person name="Larson L."/>
            <person name="Lui A."/>
            <person name="MacDonald P.J.P."/>
            <person name="Mehta T."/>
            <person name="Montmayeur A."/>
            <person name="Murphy C."/>
            <person name="Neiman D."/>
            <person name="Pearson M."/>
            <person name="Priest M."/>
            <person name="Roberts A."/>
            <person name="Saif S."/>
            <person name="Shea T."/>
            <person name="Shenoy N."/>
            <person name="Sisk P."/>
            <person name="Stolte C."/>
            <person name="Sykes S."/>
            <person name="Yandava C."/>
            <person name="Wortman J."/>
            <person name="Nusbaum C."/>
            <person name="Birren B."/>
        </authorList>
    </citation>
    <scope>NUCLEOTIDE SEQUENCE</scope>
    <source>
        <strain evidence="2">R3-111a-1</strain>
    </source>
</reference>
<name>J3P5R6_GAET3</name>
<evidence type="ECO:0000313" key="2">
    <source>
        <dbReference type="EMBL" id="EJT75018.1"/>
    </source>
</evidence>
<keyword evidence="4" id="KW-1185">Reference proteome</keyword>
<reference evidence="2" key="2">
    <citation type="submission" date="2010-07" db="EMBL/GenBank/DDBJ databases">
        <authorList>
            <consortium name="The Broad Institute Genome Sequencing Platform"/>
            <consortium name="Broad Institute Genome Sequencing Center for Infectious Disease"/>
            <person name="Ma L.-J."/>
            <person name="Dead R."/>
            <person name="Young S."/>
            <person name="Zeng Q."/>
            <person name="Koehrsen M."/>
            <person name="Alvarado L."/>
            <person name="Berlin A."/>
            <person name="Chapman S.B."/>
            <person name="Chen Z."/>
            <person name="Freedman E."/>
            <person name="Gellesch M."/>
            <person name="Goldberg J."/>
            <person name="Griggs A."/>
            <person name="Gujja S."/>
            <person name="Heilman E.R."/>
            <person name="Heiman D."/>
            <person name="Hepburn T."/>
            <person name="Howarth C."/>
            <person name="Jen D."/>
            <person name="Larson L."/>
            <person name="Mehta T."/>
            <person name="Neiman D."/>
            <person name="Pearson M."/>
            <person name="Roberts A."/>
            <person name="Saif S."/>
            <person name="Shea T."/>
            <person name="Shenoy N."/>
            <person name="Sisk P."/>
            <person name="Stolte C."/>
            <person name="Sykes S."/>
            <person name="Walk T."/>
            <person name="White J."/>
            <person name="Yandava C."/>
            <person name="Haas B."/>
            <person name="Nusbaum C."/>
            <person name="Birren B."/>
        </authorList>
    </citation>
    <scope>NUCLEOTIDE SEQUENCE</scope>
    <source>
        <strain evidence="2">R3-111a-1</strain>
    </source>
</reference>
<protein>
    <submittedName>
        <fullName evidence="2 3">Uncharacterized protein</fullName>
    </submittedName>
</protein>
<dbReference type="HOGENOM" id="CLU_2320526_0_0_1"/>
<organism evidence="2">
    <name type="scientific">Gaeumannomyces tritici (strain R3-111a-1)</name>
    <name type="common">Wheat and barley take-all root rot fungus</name>
    <name type="synonym">Gaeumannomyces graminis var. tritici</name>
    <dbReference type="NCBI Taxonomy" id="644352"/>
    <lineage>
        <taxon>Eukaryota</taxon>
        <taxon>Fungi</taxon>
        <taxon>Dikarya</taxon>
        <taxon>Ascomycota</taxon>
        <taxon>Pezizomycotina</taxon>
        <taxon>Sordariomycetes</taxon>
        <taxon>Sordariomycetidae</taxon>
        <taxon>Magnaporthales</taxon>
        <taxon>Magnaporthaceae</taxon>
        <taxon>Gaeumannomyces</taxon>
    </lineage>
</organism>
<reference evidence="3" key="4">
    <citation type="journal article" date="2015" name="G3 (Bethesda)">
        <title>Genome sequences of three phytopathogenic species of the Magnaporthaceae family of fungi.</title>
        <authorList>
            <person name="Okagaki L.H."/>
            <person name="Nunes C.C."/>
            <person name="Sailsbery J."/>
            <person name="Clay B."/>
            <person name="Brown D."/>
            <person name="John T."/>
            <person name="Oh Y."/>
            <person name="Young N."/>
            <person name="Fitzgerald M."/>
            <person name="Haas B.J."/>
            <person name="Zeng Q."/>
            <person name="Young S."/>
            <person name="Adiconis X."/>
            <person name="Fan L."/>
            <person name="Levin J.Z."/>
            <person name="Mitchell T.K."/>
            <person name="Okubara P.A."/>
            <person name="Farman M.L."/>
            <person name="Kohn L.M."/>
            <person name="Birren B."/>
            <person name="Ma L.-J."/>
            <person name="Dean R.A."/>
        </authorList>
    </citation>
    <scope>NUCLEOTIDE SEQUENCE</scope>
    <source>
        <strain evidence="3">R3-111a-1</strain>
    </source>
</reference>
<evidence type="ECO:0000256" key="1">
    <source>
        <dbReference type="SAM" id="MobiDB-lite"/>
    </source>
</evidence>
<reference evidence="3" key="5">
    <citation type="submission" date="2018-04" db="UniProtKB">
        <authorList>
            <consortium name="EnsemblFungi"/>
        </authorList>
    </citation>
    <scope>IDENTIFICATION</scope>
    <source>
        <strain evidence="3">R3-111a-1</strain>
    </source>
</reference>
<dbReference type="EnsemblFungi" id="EJT75018">
    <property type="protein sequence ID" value="EJT75018"/>
    <property type="gene ID" value="GGTG_08856"/>
</dbReference>
<evidence type="ECO:0000313" key="3">
    <source>
        <dbReference type="EnsemblFungi" id="EJT75018"/>
    </source>
</evidence>
<dbReference type="VEuPathDB" id="FungiDB:GGTG_08856"/>
<dbReference type="Proteomes" id="UP000006039">
    <property type="component" value="Unassembled WGS sequence"/>
</dbReference>
<gene>
    <name evidence="3" type="primary">20349314</name>
    <name evidence="2" type="ORF">GGTG_08856</name>
</gene>
<dbReference type="RefSeq" id="XP_009224962.1">
    <property type="nucleotide sequence ID" value="XM_009226698.1"/>
</dbReference>
<feature type="region of interest" description="Disordered" evidence="1">
    <location>
        <begin position="1"/>
        <end position="26"/>
    </location>
</feature>
<accession>J3P5R6</accession>
<dbReference type="EMBL" id="GL385398">
    <property type="protein sequence ID" value="EJT75018.1"/>
    <property type="molecule type" value="Genomic_DNA"/>
</dbReference>
<proteinExistence type="predicted"/>
<reference evidence="4" key="1">
    <citation type="submission" date="2010-07" db="EMBL/GenBank/DDBJ databases">
        <title>The genome sequence of Gaeumannomyces graminis var. tritici strain R3-111a-1.</title>
        <authorList>
            <consortium name="The Broad Institute Genome Sequencing Platform"/>
            <person name="Ma L.-J."/>
            <person name="Dead R."/>
            <person name="Young S."/>
            <person name="Zeng Q."/>
            <person name="Koehrsen M."/>
            <person name="Alvarado L."/>
            <person name="Berlin A."/>
            <person name="Chapman S.B."/>
            <person name="Chen Z."/>
            <person name="Freedman E."/>
            <person name="Gellesch M."/>
            <person name="Goldberg J."/>
            <person name="Griggs A."/>
            <person name="Gujja S."/>
            <person name="Heilman E.R."/>
            <person name="Heiman D."/>
            <person name="Hepburn T."/>
            <person name="Howarth C."/>
            <person name="Jen D."/>
            <person name="Larson L."/>
            <person name="Mehta T."/>
            <person name="Neiman D."/>
            <person name="Pearson M."/>
            <person name="Roberts A."/>
            <person name="Saif S."/>
            <person name="Shea T."/>
            <person name="Shenoy N."/>
            <person name="Sisk P."/>
            <person name="Stolte C."/>
            <person name="Sykes S."/>
            <person name="Walk T."/>
            <person name="White J."/>
            <person name="Yandava C."/>
            <person name="Haas B."/>
            <person name="Nusbaum C."/>
            <person name="Birren B."/>
        </authorList>
    </citation>
    <scope>NUCLEOTIDE SEQUENCE [LARGE SCALE GENOMIC DNA]</scope>
    <source>
        <strain evidence="4">R3-111a-1</strain>
    </source>
</reference>
<sequence>MDGEIELEDRGVRTSGRRGAKFGSAPLGRLEPVKEQLAVQVGRDGDDECVRKIDMRFLSVVVLDASSNSSSGRNQHGCGPGGMTSATACIPEFPVRRTS</sequence>
<feature type="region of interest" description="Disordered" evidence="1">
    <location>
        <begin position="67"/>
        <end position="99"/>
    </location>
</feature>